<evidence type="ECO:0000313" key="1">
    <source>
        <dbReference type="Proteomes" id="UP000515150"/>
    </source>
</evidence>
<accession>A0A8M1HM02</accession>
<evidence type="ECO:0000313" key="2">
    <source>
        <dbReference type="RefSeq" id="XP_040929197.1"/>
    </source>
</evidence>
<gene>
    <name evidence="2" type="primary">pmaip1</name>
</gene>
<reference evidence="2" key="1">
    <citation type="submission" date="2025-08" db="UniProtKB">
        <authorList>
            <consortium name="RefSeq"/>
        </authorList>
    </citation>
    <scope>IDENTIFICATION</scope>
</reference>
<dbReference type="KEGG" id="bspl:121202651"/>
<proteinExistence type="predicted"/>
<dbReference type="RefSeq" id="XP_040929197.1">
    <property type="nucleotide sequence ID" value="XM_041073263.2"/>
</dbReference>
<dbReference type="AlphaFoldDB" id="A0A8M1HM02"/>
<dbReference type="OrthoDB" id="8793015at2759"/>
<name>A0A8M1HM02_BETSP</name>
<keyword evidence="1" id="KW-1185">Reference proteome</keyword>
<sequence length="47" mass="5469">MASCDFTAAIDLCARELREIGDGVYWKYKLLEILIKNYKTVIKSRET</sequence>
<dbReference type="Proteomes" id="UP000515150">
    <property type="component" value="Chromosome 12"/>
</dbReference>
<protein>
    <submittedName>
        <fullName evidence="2">Phorbol-12-myristate-13-acetate-induced protein 1</fullName>
    </submittedName>
</protein>
<dbReference type="CTD" id="5366"/>
<organism evidence="1 2">
    <name type="scientific">Betta splendens</name>
    <name type="common">Siamese fighting fish</name>
    <dbReference type="NCBI Taxonomy" id="158456"/>
    <lineage>
        <taxon>Eukaryota</taxon>
        <taxon>Metazoa</taxon>
        <taxon>Chordata</taxon>
        <taxon>Craniata</taxon>
        <taxon>Vertebrata</taxon>
        <taxon>Euteleostomi</taxon>
        <taxon>Actinopterygii</taxon>
        <taxon>Neopterygii</taxon>
        <taxon>Teleostei</taxon>
        <taxon>Neoteleostei</taxon>
        <taxon>Acanthomorphata</taxon>
        <taxon>Anabantaria</taxon>
        <taxon>Anabantiformes</taxon>
        <taxon>Anabantoidei</taxon>
        <taxon>Osphronemidae</taxon>
        <taxon>Betta</taxon>
    </lineage>
</organism>
<dbReference type="GeneID" id="121202651"/>